<feature type="domain" description="DUF2023" evidence="1">
    <location>
        <begin position="12"/>
        <end position="112"/>
    </location>
</feature>
<dbReference type="AlphaFoldDB" id="A0A229I7F2"/>
<dbReference type="InterPro" id="IPR018594">
    <property type="entry name" value="DUF2023"/>
</dbReference>
<dbReference type="InterPro" id="IPR036780">
    <property type="entry name" value="PG1857-like_sf"/>
</dbReference>
<evidence type="ECO:0000313" key="3">
    <source>
        <dbReference type="EMBL" id="MQO08408.1"/>
    </source>
</evidence>
<evidence type="ECO:0000313" key="5">
    <source>
        <dbReference type="EMBL" id="OXL44169.1"/>
    </source>
</evidence>
<accession>A0A229I7F2</accession>
<evidence type="ECO:0000259" key="1">
    <source>
        <dbReference type="Pfam" id="PF09633"/>
    </source>
</evidence>
<evidence type="ECO:0000313" key="8">
    <source>
        <dbReference type="Proteomes" id="UP000477980"/>
    </source>
</evidence>
<dbReference type="Gene3D" id="3.30.2190.10">
    <property type="entry name" value="PG1857-like"/>
    <property type="match status" value="1"/>
</dbReference>
<dbReference type="Proteomes" id="UP000405805">
    <property type="component" value="Unassembled WGS sequence"/>
</dbReference>
<evidence type="ECO:0000313" key="4">
    <source>
        <dbReference type="EMBL" id="MQP15060.1"/>
    </source>
</evidence>
<name>A0A229I7F2_9BACT</name>
<gene>
    <name evidence="5" type="ORF">CFT61_07340</name>
    <name evidence="4" type="ORF">F7D25_11710</name>
    <name evidence="3" type="ORF">F7D57_01450</name>
    <name evidence="2" type="ORF">ONT16_08510</name>
</gene>
<sequence length="117" mass="13861">MQQEIATPVDLKVLMNHIYEYKKGVRRLVLYTFNRKYESFAITRLERQNIDYIIQPVGNDRLNLFFGKKECLDAIRMIVTKPLCQLTPEEDFILGAMLGYDICAQCERYCERKKKVC</sequence>
<proteinExistence type="predicted"/>
<reference evidence="7 8" key="2">
    <citation type="submission" date="2019-09" db="EMBL/GenBank/DDBJ databases">
        <title>Distinct polysaccharide growth profiles of human intestinal Prevotella copri isolates.</title>
        <authorList>
            <person name="Fehlner-Peach H."/>
            <person name="Magnabosco C."/>
            <person name="Raghavan V."/>
            <person name="Scher J.U."/>
            <person name="Tett A."/>
            <person name="Cox L.M."/>
            <person name="Gottsegen C."/>
            <person name="Watters A."/>
            <person name="Wiltshire- Gordon J.D."/>
            <person name="Segata N."/>
            <person name="Bonneau R."/>
            <person name="Littman D.R."/>
        </authorList>
    </citation>
    <scope>NUCLEOTIDE SEQUENCE [LARGE SCALE GENOMIC DNA]</scope>
    <source>
        <strain evidence="7">iA624</strain>
        <strain evidence="3">IA624</strain>
        <strain evidence="8">iAA917</strain>
        <strain evidence="4">IAA917</strain>
    </source>
</reference>
<reference evidence="2" key="3">
    <citation type="submission" date="2022-11" db="EMBL/GenBank/DDBJ databases">
        <title>Genomic repertoires linked with pathogenic potency of arthritogenic Prevotella copri isolated from the gut of rheumatoid arthritis patients.</title>
        <authorList>
            <person name="Nii T."/>
            <person name="Maeda Y."/>
            <person name="Motooka D."/>
            <person name="Naito M."/>
            <person name="Matsumoto Y."/>
            <person name="Ogawa T."/>
            <person name="Oguro-Igashira E."/>
            <person name="Kishikawa T."/>
            <person name="Yamashita M."/>
            <person name="Koizumi S."/>
            <person name="Kurakawa T."/>
            <person name="Okumura R."/>
            <person name="Kayama H."/>
            <person name="Murakami M."/>
            <person name="Sakaguchi T."/>
            <person name="Das B."/>
            <person name="Nakamura S."/>
            <person name="Okada Y."/>
            <person name="Kumanogoh A."/>
            <person name="Takeda K."/>
        </authorList>
    </citation>
    <scope>NUCLEOTIDE SEQUENCE</scope>
    <source>
        <strain evidence="2">F3-75</strain>
    </source>
</reference>
<dbReference type="EMBL" id="NMPZ01000009">
    <property type="protein sequence ID" value="OXL44169.1"/>
    <property type="molecule type" value="Genomic_DNA"/>
</dbReference>
<dbReference type="OrthoDB" id="8138867at2"/>
<dbReference type="RefSeq" id="WP_089543800.1">
    <property type="nucleotide sequence ID" value="NZ_CABOGV010000050.1"/>
</dbReference>
<reference evidence="5 6" key="1">
    <citation type="submission" date="2017-07" db="EMBL/GenBank/DDBJ databases">
        <title>Draft genome sequence of Prevotella copri isolated from the gut of healthy adult Indian.</title>
        <authorList>
            <person name="Das B."/>
            <person name="Bag S."/>
            <person name="Ghosh T.S."/>
        </authorList>
    </citation>
    <scope>NUCLEOTIDE SEQUENCE [LARGE SCALE GENOMIC DNA]</scope>
    <source>
        <strain evidence="5 6">Indica</strain>
    </source>
</reference>
<evidence type="ECO:0000313" key="7">
    <source>
        <dbReference type="Proteomes" id="UP000405805"/>
    </source>
</evidence>
<dbReference type="Proteomes" id="UP001209344">
    <property type="component" value="Unassembled WGS sequence"/>
</dbReference>
<dbReference type="Pfam" id="PF09633">
    <property type="entry name" value="DUF2023"/>
    <property type="match status" value="1"/>
</dbReference>
<dbReference type="SUPFAM" id="SSF160448">
    <property type="entry name" value="PG1857-like"/>
    <property type="match status" value="1"/>
</dbReference>
<dbReference type="EMBL" id="JAPDVK010000002">
    <property type="protein sequence ID" value="MCW4128295.1"/>
    <property type="molecule type" value="Genomic_DNA"/>
</dbReference>
<dbReference type="EMBL" id="VZBP01000024">
    <property type="protein sequence ID" value="MQO08408.1"/>
    <property type="molecule type" value="Genomic_DNA"/>
</dbReference>
<dbReference type="Proteomes" id="UP000477980">
    <property type="component" value="Unassembled WGS sequence"/>
</dbReference>
<evidence type="ECO:0000313" key="2">
    <source>
        <dbReference type="EMBL" id="MCW4128295.1"/>
    </source>
</evidence>
<evidence type="ECO:0000313" key="6">
    <source>
        <dbReference type="Proteomes" id="UP000215155"/>
    </source>
</evidence>
<comment type="caution">
    <text evidence="4">The sequence shown here is derived from an EMBL/GenBank/DDBJ whole genome shotgun (WGS) entry which is preliminary data.</text>
</comment>
<dbReference type="Proteomes" id="UP000215155">
    <property type="component" value="Unassembled WGS sequence"/>
</dbReference>
<organism evidence="4 8">
    <name type="scientific">Segatella copri</name>
    <dbReference type="NCBI Taxonomy" id="165179"/>
    <lineage>
        <taxon>Bacteria</taxon>
        <taxon>Pseudomonadati</taxon>
        <taxon>Bacteroidota</taxon>
        <taxon>Bacteroidia</taxon>
        <taxon>Bacteroidales</taxon>
        <taxon>Prevotellaceae</taxon>
        <taxon>Segatella</taxon>
    </lineage>
</organism>
<protein>
    <submittedName>
        <fullName evidence="4">DUF2023 family protein</fullName>
    </submittedName>
</protein>
<dbReference type="EMBL" id="VZAH01000111">
    <property type="protein sequence ID" value="MQP15060.1"/>
    <property type="molecule type" value="Genomic_DNA"/>
</dbReference>